<gene>
    <name evidence="6" type="ORF">ISP20_05955</name>
</gene>
<dbReference type="Proteomes" id="UP001430065">
    <property type="component" value="Unassembled WGS sequence"/>
</dbReference>
<dbReference type="Pfam" id="PF05567">
    <property type="entry name" value="T4P_PilY1"/>
    <property type="match status" value="1"/>
</dbReference>
<feature type="region of interest" description="Disordered" evidence="3">
    <location>
        <begin position="226"/>
        <end position="250"/>
    </location>
</feature>
<organism evidence="6 7">
    <name type="scientific">Dyella kyungheensis</name>
    <dbReference type="NCBI Taxonomy" id="1242174"/>
    <lineage>
        <taxon>Bacteria</taxon>
        <taxon>Pseudomonadati</taxon>
        <taxon>Pseudomonadota</taxon>
        <taxon>Gammaproteobacteria</taxon>
        <taxon>Lysobacterales</taxon>
        <taxon>Rhodanobacteraceae</taxon>
        <taxon>Dyella</taxon>
    </lineage>
</organism>
<dbReference type="InterPro" id="IPR013320">
    <property type="entry name" value="ConA-like_dom_sf"/>
</dbReference>
<feature type="domain" description="PilY1 beta-propeller" evidence="5">
    <location>
        <begin position="738"/>
        <end position="1040"/>
    </location>
</feature>
<feature type="compositionally biased region" description="Polar residues" evidence="3">
    <location>
        <begin position="226"/>
        <end position="240"/>
    </location>
</feature>
<comment type="caution">
    <text evidence="6">The sequence shown here is derived from an EMBL/GenBank/DDBJ whole genome shotgun (WGS) entry which is preliminary data.</text>
</comment>
<dbReference type="SUPFAM" id="SSF49899">
    <property type="entry name" value="Concanavalin A-like lectins/glucanases"/>
    <property type="match status" value="1"/>
</dbReference>
<protein>
    <submittedName>
        <fullName evidence="6">Pilus assembly protein PilY</fullName>
    </submittedName>
</protein>
<evidence type="ECO:0000313" key="6">
    <source>
        <dbReference type="EMBL" id="MBM7120702.1"/>
    </source>
</evidence>
<evidence type="ECO:0000313" key="7">
    <source>
        <dbReference type="Proteomes" id="UP001430065"/>
    </source>
</evidence>
<name>A0ABS2JQJ8_9GAMM</name>
<evidence type="ECO:0000256" key="3">
    <source>
        <dbReference type="SAM" id="MobiDB-lite"/>
    </source>
</evidence>
<evidence type="ECO:0000259" key="5">
    <source>
        <dbReference type="Pfam" id="PF05567"/>
    </source>
</evidence>
<keyword evidence="4" id="KW-0732">Signal</keyword>
<keyword evidence="7" id="KW-1185">Reference proteome</keyword>
<proteinExistence type="predicted"/>
<dbReference type="InterPro" id="IPR008707">
    <property type="entry name" value="B-propeller_PilY1"/>
</dbReference>
<reference evidence="6 7" key="1">
    <citation type="submission" date="2020-10" db="EMBL/GenBank/DDBJ databases">
        <title>Phylogeny of dyella-like bacteria.</title>
        <authorList>
            <person name="Fu J."/>
        </authorList>
    </citation>
    <scope>NUCLEOTIDE SEQUENCE [LARGE SCALE GENOMIC DNA]</scope>
    <source>
        <strain evidence="6 7">THG-B117</strain>
    </source>
</reference>
<sequence>MKNIRMKGCRIALAASLMFAGGLVMGSSAQAQTASNVIQDGFTGTTAQLPWQAFNGACLTAGNGQAASNGGLIPSCASLASTYYSADTANSTALVGLGSTNADAAGSGALRLTNSFSENGAIIDTQPYASNLGIQVTFTTYTYGGNSGGTAKDGADGIGFYLLGAASTNGLANTLNDSSGNQLTAVPSIGSWGGSLGYSCSNTNSPYEGMAGAYMGLGMDEFGNFLNSPDNTGTGSQAGTSNGGDGNQYQPGRIGLRAYGNVNLAALQAYNKNATKSDVQATCKNGGTYSWSTKTTLYNLAYTYNSGKPFIPTAIATTTTVKTSAVTWASATKNNKSTGLSNCPTVSASTGTPSTVTTGGQQNGSSSTLSYTGGLYQLGAGVQKSRSDLGSDKTTTNSNFTKTNNGVTCVGSQNTETVVTATETDYPFTQTGATVTTPSSANASGYTGTGTMYGLGSDGNYYAITFKATSQQITNNFSQQFPDYAAIPGAFVNLDSSTPIALESAKKRTDAVPISYKLQITQAGLLSLWYSYNGGTYNPVLTGQDITQSNAPIPSSFLFGFGGSTGGSSNVHEITCFQVTPAETSASSAGLNIQSGEVRTGTQVYLAAYHTNNWWGQLTAQNLVVTGSAVSISPVANWDASCVLTGGACQSTNGSNTAQSASNRVIYSYQDTTVGGATSNTGIQLTWNNLTATQQGWLNDDTHGQDRLAYLMGDRSNEQPAKNATTSQIFRDRNSVLADIIDSGPTWVGPASAPYADSWSDKLHPDQTPAENSGALYSAFLASSATRLNVVYDGANDGFLHGFRTGSYDKNGNYIDNSTTPNDGLEVMAYMPQAVLKKIHNAQNTLDYANPKYSHAYYVDATPGTGDLFYNNSWHTWLVSGLGPGGRAIFALDITDPTQFTNANAASIVKGEWNGSTLSCTGTTNCGSNLGQTYGTPQIRRLHNGEWGIIFGNGFKSSTGDAGIFVMTIGSTGALDKVYYLSTGVGSAANPNGIAYVTPVDLDGDHITDVVYAGDNYGNVWRFDLSSETATDWAVFNYGNSSATPLFTTTTTTTTTVTPTSGAATVTPVTTTLSVSAQPGTLMGSSSVTDSGTGTVTATTITNQPIATQLMVLSVAPSATGQPRVMIEFGTGSVIPQTTTADIQYSSGQQGLYGIWDWDYGQSGTAGAGYASLPASSQPTSGISIGQLQAQTVTGTFSAAQSGIGQGARTLSNNSICFVGNTCASIDAQGKLSTSPGTQFGWYLSLPGANGVSGVGGKNQTEQVIYSPIETDGSFIVNTTVPANNSPLTCTVQSAQGWTMAINPANGGAFQNSFFSDASGNFVNISGAPVSGIALNATGSPSVVTANKLPYLVSQTVNGAGAVNQINPPGSMYNKRLTWLQVH</sequence>
<dbReference type="EMBL" id="JADIKC010000003">
    <property type="protein sequence ID" value="MBM7120702.1"/>
    <property type="molecule type" value="Genomic_DNA"/>
</dbReference>
<evidence type="ECO:0000256" key="1">
    <source>
        <dbReference type="ARBA" id="ARBA00022723"/>
    </source>
</evidence>
<keyword evidence="2" id="KW-0106">Calcium</keyword>
<keyword evidence="1" id="KW-0479">Metal-binding</keyword>
<feature type="region of interest" description="Disordered" evidence="3">
    <location>
        <begin position="344"/>
        <end position="364"/>
    </location>
</feature>
<evidence type="ECO:0000256" key="2">
    <source>
        <dbReference type="ARBA" id="ARBA00022837"/>
    </source>
</evidence>
<dbReference type="RefSeq" id="WP_204635154.1">
    <property type="nucleotide sequence ID" value="NZ_JADIKC010000003.1"/>
</dbReference>
<feature type="signal peptide" evidence="4">
    <location>
        <begin position="1"/>
        <end position="31"/>
    </location>
</feature>
<feature type="chain" id="PRO_5047407661" evidence="4">
    <location>
        <begin position="32"/>
        <end position="1383"/>
    </location>
</feature>
<accession>A0ABS2JQJ8</accession>
<evidence type="ECO:0000256" key="4">
    <source>
        <dbReference type="SAM" id="SignalP"/>
    </source>
</evidence>